<accession>A0A396JXB5</accession>
<dbReference type="Proteomes" id="UP000265566">
    <property type="component" value="Chromosome 1"/>
</dbReference>
<evidence type="ECO:0000313" key="2">
    <source>
        <dbReference type="Proteomes" id="UP000265566"/>
    </source>
</evidence>
<sequence length="62" mass="6675">MRLETQHTVADIPPQIPLYSLGYISEFIAHGTGPIPGEKKAIYSIKPKTASHPVAFDAAAEV</sequence>
<organism evidence="1 2">
    <name type="scientific">Medicago truncatula</name>
    <name type="common">Barrel medic</name>
    <name type="synonym">Medicago tribuloides</name>
    <dbReference type="NCBI Taxonomy" id="3880"/>
    <lineage>
        <taxon>Eukaryota</taxon>
        <taxon>Viridiplantae</taxon>
        <taxon>Streptophyta</taxon>
        <taxon>Embryophyta</taxon>
        <taxon>Tracheophyta</taxon>
        <taxon>Spermatophyta</taxon>
        <taxon>Magnoliopsida</taxon>
        <taxon>eudicotyledons</taxon>
        <taxon>Gunneridae</taxon>
        <taxon>Pentapetalae</taxon>
        <taxon>rosids</taxon>
        <taxon>fabids</taxon>
        <taxon>Fabales</taxon>
        <taxon>Fabaceae</taxon>
        <taxon>Papilionoideae</taxon>
        <taxon>50 kb inversion clade</taxon>
        <taxon>NPAAA clade</taxon>
        <taxon>Hologalegina</taxon>
        <taxon>IRL clade</taxon>
        <taxon>Trifolieae</taxon>
        <taxon>Medicago</taxon>
    </lineage>
</organism>
<gene>
    <name evidence="1" type="ORF">MtrunA17_Chr1g0213621</name>
</gene>
<dbReference type="AlphaFoldDB" id="A0A396JXB5"/>
<proteinExistence type="predicted"/>
<dbReference type="Gramene" id="rna6984">
    <property type="protein sequence ID" value="RHN82796.1"/>
    <property type="gene ID" value="gene6984"/>
</dbReference>
<reference evidence="2" key="1">
    <citation type="journal article" date="2018" name="Nat. Plants">
        <title>Whole-genome landscape of Medicago truncatula symbiotic genes.</title>
        <authorList>
            <person name="Pecrix Y."/>
            <person name="Staton S.E."/>
            <person name="Sallet E."/>
            <person name="Lelandais-Briere C."/>
            <person name="Moreau S."/>
            <person name="Carrere S."/>
            <person name="Blein T."/>
            <person name="Jardinaud M.F."/>
            <person name="Latrasse D."/>
            <person name="Zouine M."/>
            <person name="Zahm M."/>
            <person name="Kreplak J."/>
            <person name="Mayjonade B."/>
            <person name="Satge C."/>
            <person name="Perez M."/>
            <person name="Cauet S."/>
            <person name="Marande W."/>
            <person name="Chantry-Darmon C."/>
            <person name="Lopez-Roques C."/>
            <person name="Bouchez O."/>
            <person name="Berard A."/>
            <person name="Debelle F."/>
            <person name="Munos S."/>
            <person name="Bendahmane A."/>
            <person name="Berges H."/>
            <person name="Niebel A."/>
            <person name="Buitink J."/>
            <person name="Frugier F."/>
            <person name="Benhamed M."/>
            <person name="Crespi M."/>
            <person name="Gouzy J."/>
            <person name="Gamas P."/>
        </authorList>
    </citation>
    <scope>NUCLEOTIDE SEQUENCE [LARGE SCALE GENOMIC DNA]</scope>
    <source>
        <strain evidence="2">cv. Jemalong A17</strain>
    </source>
</reference>
<dbReference type="EMBL" id="PSQE01000001">
    <property type="protein sequence ID" value="RHN82796.1"/>
    <property type="molecule type" value="Genomic_DNA"/>
</dbReference>
<protein>
    <submittedName>
        <fullName evidence="1">Uncharacterized protein</fullName>
    </submittedName>
</protein>
<name>A0A396JXB5_MEDTR</name>
<evidence type="ECO:0000313" key="1">
    <source>
        <dbReference type="EMBL" id="RHN82796.1"/>
    </source>
</evidence>
<comment type="caution">
    <text evidence="1">The sequence shown here is derived from an EMBL/GenBank/DDBJ whole genome shotgun (WGS) entry which is preliminary data.</text>
</comment>